<evidence type="ECO:0000256" key="16">
    <source>
        <dbReference type="RuleBase" id="RU000370"/>
    </source>
</evidence>
<evidence type="ECO:0000313" key="19">
    <source>
        <dbReference type="EMBL" id="PWN56379.1"/>
    </source>
</evidence>
<feature type="transmembrane region" description="Helical" evidence="17">
    <location>
        <begin position="321"/>
        <end position="343"/>
    </location>
</feature>
<dbReference type="GO" id="GO:0006119">
    <property type="term" value="P:oxidative phosphorylation"/>
    <property type="evidence" value="ECO:0007669"/>
    <property type="project" value="UniProtKB-UniPathway"/>
</dbReference>
<dbReference type="PANTHER" id="PTHR10422:SF18">
    <property type="entry name" value="CYTOCHROME C OXIDASE SUBUNIT 1"/>
    <property type="match status" value="1"/>
</dbReference>
<dbReference type="InterPro" id="IPR023616">
    <property type="entry name" value="Cyt_c_oxase-like_su1_dom"/>
</dbReference>
<sequence>MTASVDHHDDHHGPVTLKDGFGKWVMRWISTTNHKDLGTLYLWFAFIMFFVGGAMALVIRAELFEPGMQFVQPEFFNQMTAMHALIMIFGAVMPAFVGLANWMIPMMIGCSDLALPRVNNWGFWILPFAFTILLSTLFVPGGAPAAGWTMYPPLSLQTSNAFPMLIFSVHLMGISSITGAINVVVTILNMRAPGMTLLKMPLFVWTWLITAYLLIATMPVLAGAVTMLLTDKYFGTSFFSASGGGDPVMFQHIFWFFGHPEVYILILPAFGIVSTIIPTFARKTLFGYDSMVYATASIAFLSFIVWAHHMFTAGMPLAAELFFMFSTMLIAVPTGVKVFNWVATMWRGSMTFETPMLFAIAFVFLFTIGGFSGLMLAIAPVDFQYHDTYFVVAHFHYVLVPGAVFAIMAGVYYWLPKWTGVMYSETLGKWHFWLTSIFVNVTFFPMHFSGLAGMPRRIPDYAVQFADFNMWSSVGAFGFGFAQLIFLYIVIQCCLKKGEAATSRVWEGAHGLEWTVPSPAPYHTFEEPPLVSDAEITAVHDEPAKA</sequence>
<feature type="transmembrane region" description="Helical" evidence="17">
    <location>
        <begin position="121"/>
        <end position="141"/>
    </location>
</feature>
<dbReference type="OrthoDB" id="9803294at2"/>
<dbReference type="GO" id="GO:0022904">
    <property type="term" value="P:respiratory electron transport chain"/>
    <property type="evidence" value="ECO:0007669"/>
    <property type="project" value="TreeGrafter"/>
</dbReference>
<dbReference type="PROSITE" id="PS50855">
    <property type="entry name" value="COX1"/>
    <property type="match status" value="1"/>
</dbReference>
<keyword evidence="13 17" id="KW-0186">Copper</keyword>
<evidence type="ECO:0000259" key="18">
    <source>
        <dbReference type="PROSITE" id="PS50855"/>
    </source>
</evidence>
<evidence type="ECO:0000256" key="9">
    <source>
        <dbReference type="ARBA" id="ARBA00022967"/>
    </source>
</evidence>
<keyword evidence="20" id="KW-1185">Reference proteome</keyword>
<dbReference type="CDD" id="cd01663">
    <property type="entry name" value="Cyt_c_Oxidase_I"/>
    <property type="match status" value="1"/>
</dbReference>
<keyword evidence="11 17" id="KW-1133">Transmembrane helix</keyword>
<keyword evidence="14 17" id="KW-0472">Membrane</keyword>
<evidence type="ECO:0000256" key="7">
    <source>
        <dbReference type="ARBA" id="ARBA00022692"/>
    </source>
</evidence>
<feature type="domain" description="Cytochrome oxidase subunit I profile" evidence="18">
    <location>
        <begin position="22"/>
        <end position="532"/>
    </location>
</feature>
<keyword evidence="10 16" id="KW-0249">Electron transport</keyword>
<feature type="transmembrane region" description="Helical" evidence="17">
    <location>
        <begin position="202"/>
        <end position="229"/>
    </location>
</feature>
<dbReference type="FunFam" id="1.20.210.10:FF:000004">
    <property type="entry name" value="Cytochrome c oxidase subunit 1"/>
    <property type="match status" value="1"/>
</dbReference>
<reference evidence="19 20" key="1">
    <citation type="submission" date="2018-05" db="EMBL/GenBank/DDBJ databases">
        <title>Abyssibacter profundi OUC007T gen. nov., sp. nov, a marine bacterium isolated from seawater of the Mariana Trench.</title>
        <authorList>
            <person name="Zhou S."/>
        </authorList>
    </citation>
    <scope>NUCLEOTIDE SEQUENCE [LARGE SCALE GENOMIC DNA]</scope>
    <source>
        <strain evidence="19 20">OUC007</strain>
    </source>
</reference>
<evidence type="ECO:0000256" key="17">
    <source>
        <dbReference type="RuleBase" id="RU363061"/>
    </source>
</evidence>
<evidence type="ECO:0000256" key="3">
    <source>
        <dbReference type="ARBA" id="ARBA00009578"/>
    </source>
</evidence>
<comment type="similarity">
    <text evidence="3 16">Belongs to the heme-copper respiratory oxidase family.</text>
</comment>
<comment type="catalytic activity">
    <reaction evidence="15 17">
        <text>4 Fe(II)-[cytochrome c] + O2 + 8 H(+)(in) = 4 Fe(III)-[cytochrome c] + 2 H2O + 4 H(+)(out)</text>
        <dbReference type="Rhea" id="RHEA:11436"/>
        <dbReference type="Rhea" id="RHEA-COMP:10350"/>
        <dbReference type="Rhea" id="RHEA-COMP:14399"/>
        <dbReference type="ChEBI" id="CHEBI:15377"/>
        <dbReference type="ChEBI" id="CHEBI:15378"/>
        <dbReference type="ChEBI" id="CHEBI:15379"/>
        <dbReference type="ChEBI" id="CHEBI:29033"/>
        <dbReference type="ChEBI" id="CHEBI:29034"/>
        <dbReference type="EC" id="7.1.1.9"/>
    </reaction>
</comment>
<dbReference type="EC" id="7.1.1.9" evidence="17"/>
<comment type="pathway">
    <text evidence="2 17">Energy metabolism; oxidative phosphorylation.</text>
</comment>
<dbReference type="GO" id="GO:0046872">
    <property type="term" value="F:metal ion binding"/>
    <property type="evidence" value="ECO:0007669"/>
    <property type="project" value="UniProtKB-KW"/>
</dbReference>
<dbReference type="GO" id="GO:0005886">
    <property type="term" value="C:plasma membrane"/>
    <property type="evidence" value="ECO:0007669"/>
    <property type="project" value="UniProtKB-SubCell"/>
</dbReference>
<dbReference type="NCBIfam" id="TIGR02891">
    <property type="entry name" value="CtaD_CoxA"/>
    <property type="match status" value="1"/>
</dbReference>
<dbReference type="PROSITE" id="PS00077">
    <property type="entry name" value="COX1_CUB"/>
    <property type="match status" value="1"/>
</dbReference>
<keyword evidence="5 16" id="KW-0349">Heme</keyword>
<accession>A0A363ULT0</accession>
<dbReference type="EMBL" id="QEQK01000005">
    <property type="protein sequence ID" value="PWN56379.1"/>
    <property type="molecule type" value="Genomic_DNA"/>
</dbReference>
<feature type="transmembrane region" description="Helical" evidence="17">
    <location>
        <begin position="161"/>
        <end position="190"/>
    </location>
</feature>
<evidence type="ECO:0000313" key="20">
    <source>
        <dbReference type="Proteomes" id="UP000251800"/>
    </source>
</evidence>
<keyword evidence="12 17" id="KW-0408">Iron</keyword>
<dbReference type="InterPro" id="IPR023615">
    <property type="entry name" value="Cyt_c_Oxase_su1_BS"/>
</dbReference>
<feature type="transmembrane region" description="Helical" evidence="17">
    <location>
        <begin position="391"/>
        <end position="415"/>
    </location>
</feature>
<organism evidence="19 20">
    <name type="scientific">Abyssibacter profundi</name>
    <dbReference type="NCBI Taxonomy" id="2182787"/>
    <lineage>
        <taxon>Bacteria</taxon>
        <taxon>Pseudomonadati</taxon>
        <taxon>Pseudomonadota</taxon>
        <taxon>Gammaproteobacteria</taxon>
        <taxon>Chromatiales</taxon>
        <taxon>Oceanococcaceae</taxon>
        <taxon>Abyssibacter</taxon>
    </lineage>
</organism>
<evidence type="ECO:0000256" key="1">
    <source>
        <dbReference type="ARBA" id="ARBA00004141"/>
    </source>
</evidence>
<feature type="transmembrane region" description="Helical" evidence="17">
    <location>
        <begin position="468"/>
        <end position="491"/>
    </location>
</feature>
<keyword evidence="7 16" id="KW-0812">Transmembrane</keyword>
<comment type="caution">
    <text evidence="19">The sequence shown here is derived from an EMBL/GenBank/DDBJ whole genome shotgun (WGS) entry which is preliminary data.</text>
</comment>
<keyword evidence="6 16" id="KW-0679">Respiratory chain</keyword>
<comment type="function">
    <text evidence="17">Cytochrome c oxidase is the component of the respiratory chain that catalyzes the reduction of oxygen to water. Subunits 1-3 form the functional core of the enzyme complex. CO I is the catalytic subunit of the enzyme. Electrons originating in cytochrome c are transferred via the copper A center of subunit 2 and heme A of subunit 1 to the bimetallic center formed by heme A3 and copper B.</text>
</comment>
<feature type="transmembrane region" description="Helical" evidence="17">
    <location>
        <begin position="427"/>
        <end position="448"/>
    </location>
</feature>
<dbReference type="InterPro" id="IPR000883">
    <property type="entry name" value="Cyt_C_Oxase_1"/>
</dbReference>
<evidence type="ECO:0000256" key="12">
    <source>
        <dbReference type="ARBA" id="ARBA00023004"/>
    </source>
</evidence>
<name>A0A363ULT0_9GAMM</name>
<dbReference type="GO" id="GO:0020037">
    <property type="term" value="F:heme binding"/>
    <property type="evidence" value="ECO:0007669"/>
    <property type="project" value="InterPro"/>
</dbReference>
<evidence type="ECO:0000256" key="11">
    <source>
        <dbReference type="ARBA" id="ARBA00022989"/>
    </source>
</evidence>
<protein>
    <recommendedName>
        <fullName evidence="17">Cytochrome c oxidase subunit 1</fullName>
        <ecNumber evidence="17">7.1.1.9</ecNumber>
    </recommendedName>
</protein>
<evidence type="ECO:0000256" key="5">
    <source>
        <dbReference type="ARBA" id="ARBA00022617"/>
    </source>
</evidence>
<feature type="transmembrane region" description="Helical" evidence="17">
    <location>
        <begin position="40"/>
        <end position="61"/>
    </location>
</feature>
<feature type="transmembrane region" description="Helical" evidence="17">
    <location>
        <begin position="355"/>
        <end position="379"/>
    </location>
</feature>
<dbReference type="SUPFAM" id="SSF81442">
    <property type="entry name" value="Cytochrome c oxidase subunit I-like"/>
    <property type="match status" value="1"/>
</dbReference>
<dbReference type="InterPro" id="IPR033944">
    <property type="entry name" value="Cyt_c_oxase_su1_dom"/>
</dbReference>
<gene>
    <name evidence="19" type="primary">ctaD</name>
    <name evidence="19" type="ORF">DEH80_05940</name>
</gene>
<dbReference type="Gene3D" id="1.20.210.10">
    <property type="entry name" value="Cytochrome c oxidase-like, subunit I domain"/>
    <property type="match status" value="1"/>
</dbReference>
<keyword evidence="17" id="KW-1003">Cell membrane</keyword>
<evidence type="ECO:0000256" key="8">
    <source>
        <dbReference type="ARBA" id="ARBA00022723"/>
    </source>
</evidence>
<evidence type="ECO:0000256" key="4">
    <source>
        <dbReference type="ARBA" id="ARBA00022448"/>
    </source>
</evidence>
<dbReference type="AlphaFoldDB" id="A0A363ULT0"/>
<dbReference type="InterPro" id="IPR014241">
    <property type="entry name" value="Cyt_c_oxidase_su1_bac"/>
</dbReference>
<dbReference type="InterPro" id="IPR036927">
    <property type="entry name" value="Cyt_c_oxase-like_su1_sf"/>
</dbReference>
<evidence type="ECO:0000256" key="13">
    <source>
        <dbReference type="ARBA" id="ARBA00023008"/>
    </source>
</evidence>
<dbReference type="Pfam" id="PF00115">
    <property type="entry name" value="COX1"/>
    <property type="match status" value="1"/>
</dbReference>
<dbReference type="UniPathway" id="UPA00705"/>
<keyword evidence="9" id="KW-1278">Translocase</keyword>
<dbReference type="PANTHER" id="PTHR10422">
    <property type="entry name" value="CYTOCHROME C OXIDASE SUBUNIT 1"/>
    <property type="match status" value="1"/>
</dbReference>
<evidence type="ECO:0000256" key="15">
    <source>
        <dbReference type="ARBA" id="ARBA00047816"/>
    </source>
</evidence>
<dbReference type="GO" id="GO:0004129">
    <property type="term" value="F:cytochrome-c oxidase activity"/>
    <property type="evidence" value="ECO:0007669"/>
    <property type="project" value="UniProtKB-EC"/>
</dbReference>
<dbReference type="GO" id="GO:0045277">
    <property type="term" value="C:respiratory chain complex IV"/>
    <property type="evidence" value="ECO:0007669"/>
    <property type="project" value="InterPro"/>
</dbReference>
<dbReference type="Proteomes" id="UP000251800">
    <property type="component" value="Unassembled WGS sequence"/>
</dbReference>
<evidence type="ECO:0000256" key="14">
    <source>
        <dbReference type="ARBA" id="ARBA00023136"/>
    </source>
</evidence>
<comment type="subcellular location">
    <subcellularLocation>
        <location evidence="17">Cell membrane</location>
        <topology evidence="17">Multi-pass membrane protein</topology>
    </subcellularLocation>
    <subcellularLocation>
        <location evidence="1">Membrane</location>
        <topology evidence="1">Multi-pass membrane protein</topology>
    </subcellularLocation>
</comment>
<keyword evidence="4 16" id="KW-0813">Transport</keyword>
<keyword evidence="8 17" id="KW-0479">Metal-binding</keyword>
<dbReference type="GO" id="GO:0015990">
    <property type="term" value="P:electron transport coupled proton transport"/>
    <property type="evidence" value="ECO:0007669"/>
    <property type="project" value="InterPro"/>
</dbReference>
<feature type="transmembrane region" description="Helical" evidence="17">
    <location>
        <begin position="292"/>
        <end position="309"/>
    </location>
</feature>
<evidence type="ECO:0000256" key="10">
    <source>
        <dbReference type="ARBA" id="ARBA00022982"/>
    </source>
</evidence>
<proteinExistence type="inferred from homology"/>
<feature type="transmembrane region" description="Helical" evidence="17">
    <location>
        <begin position="81"/>
        <end position="100"/>
    </location>
</feature>
<evidence type="ECO:0000256" key="6">
    <source>
        <dbReference type="ARBA" id="ARBA00022660"/>
    </source>
</evidence>
<dbReference type="PRINTS" id="PR01165">
    <property type="entry name" value="CYCOXIDASEI"/>
</dbReference>
<evidence type="ECO:0000256" key="2">
    <source>
        <dbReference type="ARBA" id="ARBA00004673"/>
    </source>
</evidence>
<feature type="transmembrane region" description="Helical" evidence="17">
    <location>
        <begin position="262"/>
        <end position="280"/>
    </location>
</feature>